<gene>
    <name evidence="1" type="ORF">BU25DRAFT_443946</name>
</gene>
<organism evidence="1 2">
    <name type="scientific">Macroventuria anomochaeta</name>
    <dbReference type="NCBI Taxonomy" id="301207"/>
    <lineage>
        <taxon>Eukaryota</taxon>
        <taxon>Fungi</taxon>
        <taxon>Dikarya</taxon>
        <taxon>Ascomycota</taxon>
        <taxon>Pezizomycotina</taxon>
        <taxon>Dothideomycetes</taxon>
        <taxon>Pleosporomycetidae</taxon>
        <taxon>Pleosporales</taxon>
        <taxon>Pleosporineae</taxon>
        <taxon>Didymellaceae</taxon>
        <taxon>Macroventuria</taxon>
    </lineage>
</organism>
<sequence length="182" mass="20645">MSYDSTITFTLDTVCPWTYLGFLQLRKALDSYRSANPSSPVTFKLQIAPYQLYPDFSRDGVDRHAWYPDPSQANTFHAHRILQYIQKHHGPEAAIKALESLYEQYFTQKAHPSSPETLLKACQAAGEEAMETRMAVREQTGNGVDSVPHIVFEGRKRDFTLIGTKEVGEYVKTLKQVVKEAS</sequence>
<name>A0ACB6RGR8_9PLEO</name>
<accession>A0ACB6RGR8</accession>
<evidence type="ECO:0000313" key="1">
    <source>
        <dbReference type="EMBL" id="KAF2621141.1"/>
    </source>
</evidence>
<dbReference type="Proteomes" id="UP000799754">
    <property type="component" value="Unassembled WGS sequence"/>
</dbReference>
<protein>
    <submittedName>
        <fullName evidence="1">Thioredoxin-like protein</fullName>
    </submittedName>
</protein>
<proteinExistence type="predicted"/>
<evidence type="ECO:0000313" key="2">
    <source>
        <dbReference type="Proteomes" id="UP000799754"/>
    </source>
</evidence>
<reference evidence="1" key="1">
    <citation type="journal article" date="2020" name="Stud. Mycol.">
        <title>101 Dothideomycetes genomes: a test case for predicting lifestyles and emergence of pathogens.</title>
        <authorList>
            <person name="Haridas S."/>
            <person name="Albert R."/>
            <person name="Binder M."/>
            <person name="Bloem J."/>
            <person name="Labutti K."/>
            <person name="Salamov A."/>
            <person name="Andreopoulos B."/>
            <person name="Baker S."/>
            <person name="Barry K."/>
            <person name="Bills G."/>
            <person name="Bluhm B."/>
            <person name="Cannon C."/>
            <person name="Castanera R."/>
            <person name="Culley D."/>
            <person name="Daum C."/>
            <person name="Ezra D."/>
            <person name="Gonzalez J."/>
            <person name="Henrissat B."/>
            <person name="Kuo A."/>
            <person name="Liang C."/>
            <person name="Lipzen A."/>
            <person name="Lutzoni F."/>
            <person name="Magnuson J."/>
            <person name="Mondo S."/>
            <person name="Nolan M."/>
            <person name="Ohm R."/>
            <person name="Pangilinan J."/>
            <person name="Park H.-J."/>
            <person name="Ramirez L."/>
            <person name="Alfaro M."/>
            <person name="Sun H."/>
            <person name="Tritt A."/>
            <person name="Yoshinaga Y."/>
            <person name="Zwiers L.-H."/>
            <person name="Turgeon B."/>
            <person name="Goodwin S."/>
            <person name="Spatafora J."/>
            <person name="Crous P."/>
            <person name="Grigoriev I."/>
        </authorList>
    </citation>
    <scope>NUCLEOTIDE SEQUENCE</scope>
    <source>
        <strain evidence="1">CBS 525.71</strain>
    </source>
</reference>
<dbReference type="EMBL" id="MU006761">
    <property type="protein sequence ID" value="KAF2621141.1"/>
    <property type="molecule type" value="Genomic_DNA"/>
</dbReference>
<comment type="caution">
    <text evidence="1">The sequence shown here is derived from an EMBL/GenBank/DDBJ whole genome shotgun (WGS) entry which is preliminary data.</text>
</comment>
<keyword evidence="2" id="KW-1185">Reference proteome</keyword>